<organism evidence="6 7">
    <name type="scientific">Acipenser oxyrinchus oxyrinchus</name>
    <dbReference type="NCBI Taxonomy" id="40147"/>
    <lineage>
        <taxon>Eukaryota</taxon>
        <taxon>Metazoa</taxon>
        <taxon>Chordata</taxon>
        <taxon>Craniata</taxon>
        <taxon>Vertebrata</taxon>
        <taxon>Euteleostomi</taxon>
        <taxon>Actinopterygii</taxon>
        <taxon>Chondrostei</taxon>
        <taxon>Acipenseriformes</taxon>
        <taxon>Acipenseridae</taxon>
        <taxon>Acipenser</taxon>
    </lineage>
</organism>
<evidence type="ECO:0000313" key="7">
    <source>
        <dbReference type="Proteomes" id="UP001230051"/>
    </source>
</evidence>
<dbReference type="PANTHER" id="PTHR19303:SF73">
    <property type="entry name" value="PROTEIN PDC2"/>
    <property type="match status" value="1"/>
</dbReference>
<evidence type="ECO:0000256" key="3">
    <source>
        <dbReference type="ARBA" id="ARBA00023242"/>
    </source>
</evidence>
<feature type="compositionally biased region" description="Basic and acidic residues" evidence="4">
    <location>
        <begin position="431"/>
        <end position="440"/>
    </location>
</feature>
<name>A0AAD8GBH9_ACIOX</name>
<dbReference type="PROSITE" id="PS51253">
    <property type="entry name" value="HTH_CENPB"/>
    <property type="match status" value="1"/>
</dbReference>
<dbReference type="SMART" id="SM00674">
    <property type="entry name" value="CENPB"/>
    <property type="match status" value="1"/>
</dbReference>
<comment type="subcellular location">
    <subcellularLocation>
        <location evidence="1">Nucleus</location>
    </subcellularLocation>
</comment>
<dbReference type="InterPro" id="IPR004875">
    <property type="entry name" value="DDE_SF_endonuclease_dom"/>
</dbReference>
<dbReference type="PANTHER" id="PTHR19303">
    <property type="entry name" value="TRANSPOSON"/>
    <property type="match status" value="1"/>
</dbReference>
<evidence type="ECO:0000313" key="6">
    <source>
        <dbReference type="EMBL" id="KAK1171188.1"/>
    </source>
</evidence>
<dbReference type="InterPro" id="IPR007889">
    <property type="entry name" value="HTH_Psq"/>
</dbReference>
<evidence type="ECO:0000256" key="1">
    <source>
        <dbReference type="ARBA" id="ARBA00004123"/>
    </source>
</evidence>
<feature type="region of interest" description="Disordered" evidence="4">
    <location>
        <begin position="430"/>
        <end position="456"/>
    </location>
</feature>
<dbReference type="Gene3D" id="1.10.10.60">
    <property type="entry name" value="Homeodomain-like"/>
    <property type="match status" value="2"/>
</dbReference>
<dbReference type="GO" id="GO:0003677">
    <property type="term" value="F:DNA binding"/>
    <property type="evidence" value="ECO:0007669"/>
    <property type="project" value="UniProtKB-KW"/>
</dbReference>
<evidence type="ECO:0000256" key="4">
    <source>
        <dbReference type="SAM" id="MobiDB-lite"/>
    </source>
</evidence>
<evidence type="ECO:0000259" key="5">
    <source>
        <dbReference type="PROSITE" id="PS51253"/>
    </source>
</evidence>
<dbReference type="Pfam" id="PF03184">
    <property type="entry name" value="DDE_1"/>
    <property type="match status" value="1"/>
</dbReference>
<accession>A0AAD8GBH9</accession>
<gene>
    <name evidence="6" type="primary">Tigd4</name>
    <name evidence="6" type="ORF">AOXY_G5920</name>
</gene>
<keyword evidence="3" id="KW-0539">Nucleus</keyword>
<dbReference type="InterPro" id="IPR006600">
    <property type="entry name" value="HTH_CenpB_DNA-bd_dom"/>
</dbReference>
<dbReference type="Pfam" id="PF04218">
    <property type="entry name" value="CENP-B_N"/>
    <property type="match status" value="1"/>
</dbReference>
<evidence type="ECO:0000256" key="2">
    <source>
        <dbReference type="ARBA" id="ARBA00023125"/>
    </source>
</evidence>
<dbReference type="AlphaFoldDB" id="A0AAD8GBH9"/>
<dbReference type="InterPro" id="IPR009057">
    <property type="entry name" value="Homeodomain-like_sf"/>
</dbReference>
<keyword evidence="7" id="KW-1185">Reference proteome</keyword>
<dbReference type="GO" id="GO:0005634">
    <property type="term" value="C:nucleus"/>
    <property type="evidence" value="ECO:0007669"/>
    <property type="project" value="UniProtKB-SubCell"/>
</dbReference>
<dbReference type="Pfam" id="PF03221">
    <property type="entry name" value="HTH_Tnp_Tc5"/>
    <property type="match status" value="1"/>
</dbReference>
<dbReference type="EMBL" id="JAGXEW010000005">
    <property type="protein sequence ID" value="KAK1171188.1"/>
    <property type="molecule type" value="Genomic_DNA"/>
</dbReference>
<dbReference type="Proteomes" id="UP001230051">
    <property type="component" value="Unassembled WGS sequence"/>
</dbReference>
<comment type="caution">
    <text evidence="6">The sequence shown here is derived from an EMBL/GenBank/DDBJ whole genome shotgun (WGS) entry which is preliminary data.</text>
</comment>
<reference evidence="6" key="1">
    <citation type="submission" date="2022-02" db="EMBL/GenBank/DDBJ databases">
        <title>Atlantic sturgeon de novo genome assembly.</title>
        <authorList>
            <person name="Stock M."/>
            <person name="Klopp C."/>
            <person name="Guiguen Y."/>
            <person name="Cabau C."/>
            <person name="Parinello H."/>
            <person name="Santidrian Yebra-Pimentel E."/>
            <person name="Kuhl H."/>
            <person name="Dirks R.P."/>
            <person name="Guessner J."/>
            <person name="Wuertz S."/>
            <person name="Du K."/>
            <person name="Schartl M."/>
        </authorList>
    </citation>
    <scope>NUCLEOTIDE SEQUENCE</scope>
    <source>
        <strain evidence="6">STURGEONOMICS-FGT-2020</strain>
        <tissue evidence="6">Whole blood</tissue>
    </source>
</reference>
<proteinExistence type="predicted"/>
<dbReference type="SUPFAM" id="SSF46689">
    <property type="entry name" value="Homeodomain-like"/>
    <property type="match status" value="2"/>
</dbReference>
<protein>
    <submittedName>
        <fullName evidence="6">Tigger transposable element-derived protein 4-like</fullName>
    </submittedName>
</protein>
<sequence>MAEKRKRVDLPLAQKVELLKALESPVVSQATVAKKFAVSTSQVSRLVKGKVEILQQFENNGNPNRKRQRAGKNEEVGNALFLWFRQKLSQGARISGPMLKQKAADLAAAEGTDFMPSDGWLSRWKARHNVVFKKEEGERQDSDWSAALDWKHKILPQILDSYSPNDIFNADESGLFFRDFPEKGHCLKGEELAGSKKAKDRITALLCANMSGSERRPLLIIGNSKQPCCFPKDLNRLPVDYASSKKAWMTGQLFQQWLQKWDKSLCTRNRHICLLVDNCSAHPSDIRLTNINLKFLPSNTTSVMQPMGMGVIKNWKAHYKSCLNRRMITALDADPEKKAKDVSKSITLLDVLYLAKESWNAVSSQTILNCFRKGGFCKDEAADVFDGDESLVDVPVPENMTPEEFEEFVDMDKDVKIAADHTDAEILEAASDSKRVKVETAEEDSESDDNSAPPPLTLAQKFQMVTHLRQYVQESGMQAALPLLRMVEDKVQSEAAQSRKQRIIDSYFK</sequence>
<feature type="domain" description="HTH CENPB-type" evidence="5">
    <location>
        <begin position="64"/>
        <end position="134"/>
    </location>
</feature>
<keyword evidence="2" id="KW-0238">DNA-binding</keyword>
<dbReference type="InterPro" id="IPR050863">
    <property type="entry name" value="CenT-Element_Derived"/>
</dbReference>